<dbReference type="Pfam" id="PF16002">
    <property type="entry name" value="Headcase"/>
    <property type="match status" value="1"/>
</dbReference>
<feature type="region of interest" description="Disordered" evidence="1">
    <location>
        <begin position="1"/>
        <end position="25"/>
    </location>
</feature>
<accession>F5HKX2</accession>
<feature type="compositionally biased region" description="Basic residues" evidence="1">
    <location>
        <begin position="228"/>
        <end position="238"/>
    </location>
</feature>
<reference evidence="4" key="2">
    <citation type="submission" date="2002-03" db="EMBL/GenBank/DDBJ databases">
        <authorList>
            <consortium name="The Anopheles Genome Sequencing Consortium"/>
        </authorList>
    </citation>
    <scope>NUCLEOTIDE SEQUENCE</scope>
    <source>
        <strain evidence="4">PEST</strain>
    </source>
</reference>
<evidence type="ECO:0000256" key="1">
    <source>
        <dbReference type="SAM" id="MobiDB-lite"/>
    </source>
</evidence>
<evidence type="ECO:0000313" key="4">
    <source>
        <dbReference type="EMBL" id="EGK96933.1"/>
    </source>
</evidence>
<sequence>MAPLRSGRVVPGSEGPVTTITSSSSTTIGGMYEPQYYWSSSAGDSDHGFESSHSGDGSGSEGAGMVRCCLPLGECLKPKGAGGNNPFSELGAMINLEDLRECVRVQCSNESCTAGQYMHRECFDRWEDEALACLKSTGRARSWSDKQRQQYLWTKKGYDLVQKVCGCKCGRGSLKKDLDWNAPTTATMFGRALVGTGGGGGGGVGDVQIGTGGGAMLGPIGDDETMKKQKKKKNRHNQKLAISMSASSSANSSATSSPNSQQQQQQHQQHQQHQLQQLHQQQLAQQQHLLLQQQDHQQQQQQQQQQAADDLLSILSKIRVSAALNTTAATPGRRVDLTNLNVLPMMGMQRQQHLHSNGGGASIMSPGMLTNAVVASARMRANSLSSSISNGSCTPPASSIGGGSEQSVSPIHNQPPSPASIAKLPLTPKSKVELYSERVRATSGANGIFSRRLDFSSFNVLPRQRINSYSIKIEDEGNHGNDETRLFILSSLAAQHKSRVACVLCEEPMLVFDRYPLVDGTFFLSPKQHNKGCIEVKYENRVQYLTSVCMACLEGVEPNRIVRCRFCVNKWDGSSLVLGTMYSYDIFAAMPCCTERLKCNNCFKLMLSPHQRLNFYSDYSHSVSCPYCSAQDNHFVKPLSYCYTKQPMHGSLADATGRQEQQSPFSGSSASCSASTSALADKASADSAAMSSFIQELRHLSNSSTISNISCTSNDSGVSTSYCGDSNVGSGRAAATNLSNNNNSNIQMNSHQPQPNCKPTGTLPKLDCANNSAMSSIIWGNKSLWGPAPPPSPSVATVPSALVTLPAAVAGAAAASLKPQSVLSSAVTTNPTSNALYASLSKELYTPWTTSTASVTPSTMVPLQMQPSLLPPSITPKQNNDHALLPKTTSPSSSSFIFSTGNLSTNIWESKLGLVSGPQQSLEPLESIWSAPEPSSAAAAAASMIGGLTGCEQQQQRGGDAVPNGGPNAWRSDVPSAARDPYAIGSQFLRADELKIGGAGRLPGGTGDAIDTTPKLSSLWTPGPWSNAVDSAANSGSNISVLRSLRMGGSACSTTTVPSGSTSNSEAGNIVAKGLESNARPGENTEVSTNSFLPAGSEDVMNYLSIFN</sequence>
<evidence type="ECO:0000259" key="3">
    <source>
        <dbReference type="Pfam" id="PF16002"/>
    </source>
</evidence>
<feature type="compositionally biased region" description="Low complexity" evidence="1">
    <location>
        <begin position="737"/>
        <end position="750"/>
    </location>
</feature>
<reference evidence="4" key="3">
    <citation type="journal article" date="2004" name="Trends Parasitol.">
        <title>The Anopheles gambiae genome: an update.</title>
        <authorList>
            <person name="Mongin E."/>
            <person name="Louis C."/>
            <person name="Holt R.A."/>
            <person name="Birney E."/>
            <person name="Collins F.H."/>
        </authorList>
    </citation>
    <scope>NUCLEOTIDE SEQUENCE</scope>
    <source>
        <strain evidence="4">PEST</strain>
    </source>
</reference>
<dbReference type="STRING" id="7165.F5HKX2"/>
<dbReference type="AlphaFoldDB" id="F5HKX2"/>
<feature type="domain" description="Headcase N-terminal" evidence="2">
    <location>
        <begin position="67"/>
        <end position="180"/>
    </location>
</feature>
<reference evidence="4" key="4">
    <citation type="journal article" date="2007" name="Genome Biol.">
        <title>Update of the Anopheles gambiae PEST genome assembly.</title>
        <authorList>
            <person name="Sharakhova M.V."/>
            <person name="Hammond M.P."/>
            <person name="Lobo N.F."/>
            <person name="Krzywinski J."/>
            <person name="Unger M.F."/>
            <person name="Hillenmeyer M.E."/>
            <person name="Bruggner R.V."/>
            <person name="Birney E."/>
            <person name="Collins F.H."/>
        </authorList>
    </citation>
    <scope>NUCLEOTIDE SEQUENCE</scope>
    <source>
        <strain evidence="4">PEST</strain>
    </source>
</reference>
<dbReference type="InterPro" id="IPR031947">
    <property type="entry name" value="Headcase_mid"/>
</dbReference>
<evidence type="ECO:0000259" key="2">
    <source>
        <dbReference type="Pfam" id="PF15353"/>
    </source>
</evidence>
<dbReference type="InterPro" id="IPR054537">
    <property type="entry name" value="HECA_N"/>
</dbReference>
<dbReference type="VEuPathDB" id="VectorBase:AGAMI1_014797"/>
<feature type="compositionally biased region" description="Low complexity" evidence="1">
    <location>
        <begin position="239"/>
        <end position="280"/>
    </location>
</feature>
<dbReference type="VEuPathDB" id="VectorBase:AGAP003059"/>
<comment type="caution">
    <text evidence="4">The sequence shown here is derived from an EMBL/GenBank/DDBJ whole genome shotgun (WGS) entry which is preliminary data.</text>
</comment>
<protein>
    <submittedName>
        <fullName evidence="4">AGAP003059-PB</fullName>
    </submittedName>
</protein>
<feature type="domain" description="Headcase middle" evidence="3">
    <location>
        <begin position="441"/>
        <end position="639"/>
    </location>
</feature>
<proteinExistence type="predicted"/>
<dbReference type="EMBL" id="AAAB01008879">
    <property type="protein sequence ID" value="EGK96933.1"/>
    <property type="molecule type" value="Genomic_DNA"/>
</dbReference>
<feature type="region of interest" description="Disordered" evidence="1">
    <location>
        <begin position="385"/>
        <end position="423"/>
    </location>
</feature>
<name>F5HKX2_ANOGA</name>
<feature type="region of interest" description="Disordered" evidence="1">
    <location>
        <begin position="734"/>
        <end position="755"/>
    </location>
</feature>
<dbReference type="InterPro" id="IPR026066">
    <property type="entry name" value="Headcase"/>
</dbReference>
<dbReference type="PhylomeDB" id="F5HKX2"/>
<dbReference type="Pfam" id="PF15353">
    <property type="entry name" value="HECA_N"/>
    <property type="match status" value="1"/>
</dbReference>
<organism evidence="4">
    <name type="scientific">Anopheles gambiae</name>
    <name type="common">African malaria mosquito</name>
    <dbReference type="NCBI Taxonomy" id="7165"/>
    <lineage>
        <taxon>Eukaryota</taxon>
        <taxon>Metazoa</taxon>
        <taxon>Ecdysozoa</taxon>
        <taxon>Arthropoda</taxon>
        <taxon>Hexapoda</taxon>
        <taxon>Insecta</taxon>
        <taxon>Pterygota</taxon>
        <taxon>Neoptera</taxon>
        <taxon>Endopterygota</taxon>
        <taxon>Diptera</taxon>
        <taxon>Nematocera</taxon>
        <taxon>Culicoidea</taxon>
        <taxon>Culicidae</taxon>
        <taxon>Anophelinae</taxon>
        <taxon>Anopheles</taxon>
    </lineage>
</organism>
<dbReference type="eggNOG" id="KOG3816">
    <property type="taxonomic scope" value="Eukaryota"/>
</dbReference>
<reference evidence="4" key="5">
    <citation type="submission" date="2011-05" db="EMBL/GenBank/DDBJ databases">
        <authorList>
            <consortium name="VectorBase"/>
        </authorList>
    </citation>
    <scope>NUCLEOTIDE SEQUENCE</scope>
    <source>
        <strain evidence="4">PEST</strain>
    </source>
</reference>
<dbReference type="HOGENOM" id="CLU_285008_0_0_1"/>
<dbReference type="PaxDb" id="7165-AGAP003059-PB"/>
<feature type="region of interest" description="Disordered" evidence="1">
    <location>
        <begin position="215"/>
        <end position="280"/>
    </location>
</feature>
<dbReference type="PANTHER" id="PTHR13425">
    <property type="entry name" value="HEADCASE PROTEIN"/>
    <property type="match status" value="1"/>
</dbReference>
<dbReference type="PANTHER" id="PTHR13425:SF3">
    <property type="entry name" value="HEADCASE PROTEIN HOMOLOG"/>
    <property type="match status" value="1"/>
</dbReference>
<gene>
    <name evidence="4" type="ORF">AgaP_AGAP003059</name>
</gene>
<feature type="region of interest" description="Disordered" evidence="1">
    <location>
        <begin position="864"/>
        <end position="889"/>
    </location>
</feature>
<reference evidence="4" key="1">
    <citation type="journal article" date="2002" name="Science">
        <title>The genome sequence of the malaria mosquito Anopheles gambiae.</title>
        <authorList>
            <person name="Holt R.A."/>
            <person name="Subramanian G.M."/>
            <person name="Halpern A."/>
            <person name="Sutton G.G."/>
            <person name="Charlab R."/>
            <person name="Nusskern D.R."/>
            <person name="Wincker P."/>
            <person name="Clark A.G."/>
            <person name="Ribeiro J.M."/>
            <person name="Wides R."/>
            <person name="Salzberg S.L."/>
            <person name="Loftus B."/>
            <person name="Yandell M."/>
            <person name="Majoros W.H."/>
            <person name="Rusch D.B."/>
            <person name="Lai Z."/>
            <person name="Kraft C.L."/>
            <person name="Abril J.F."/>
            <person name="Anthouard V."/>
            <person name="Arensburger P."/>
            <person name="Atkinson P.W."/>
            <person name="Baden H."/>
            <person name="de Berardinis V."/>
            <person name="Baldwin D."/>
            <person name="Benes V."/>
            <person name="Biedler J."/>
            <person name="Blass C."/>
            <person name="Bolanos R."/>
            <person name="Boscus D."/>
            <person name="Barnstead M."/>
            <person name="Cai S."/>
            <person name="Center A."/>
            <person name="Chaturverdi K."/>
            <person name="Christophides G.K."/>
            <person name="Chrystal M.A."/>
            <person name="Clamp M."/>
            <person name="Cravchik A."/>
            <person name="Curwen V."/>
            <person name="Dana A."/>
            <person name="Delcher A."/>
            <person name="Dew I."/>
            <person name="Evans C.A."/>
            <person name="Flanigan M."/>
            <person name="Grundschober-Freimoser A."/>
            <person name="Friedli L."/>
            <person name="Gu Z."/>
            <person name="Guan P."/>
            <person name="Guigo R."/>
            <person name="Hillenmeyer M.E."/>
            <person name="Hladun S.L."/>
            <person name="Hogan J.R."/>
            <person name="Hong Y.S."/>
            <person name="Hoover J."/>
            <person name="Jaillon O."/>
            <person name="Ke Z."/>
            <person name="Kodira C."/>
            <person name="Kokoza E."/>
            <person name="Koutsos A."/>
            <person name="Letunic I."/>
            <person name="Levitsky A."/>
            <person name="Liang Y."/>
            <person name="Lin J.J."/>
            <person name="Lobo N.F."/>
            <person name="Lopez J.R."/>
            <person name="Malek J.A."/>
            <person name="McIntosh T.C."/>
            <person name="Meister S."/>
            <person name="Miller J."/>
            <person name="Mobarry C."/>
            <person name="Mongin E."/>
            <person name="Murphy S.D."/>
            <person name="O'Brochta D.A."/>
            <person name="Pfannkoch C."/>
            <person name="Qi R."/>
            <person name="Regier M.A."/>
            <person name="Remington K."/>
            <person name="Shao H."/>
            <person name="Sharakhova M.V."/>
            <person name="Sitter C.D."/>
            <person name="Shetty J."/>
            <person name="Smith T.J."/>
            <person name="Strong R."/>
            <person name="Sun J."/>
            <person name="Thomasova D."/>
            <person name="Ton L.Q."/>
            <person name="Topalis P."/>
            <person name="Tu Z."/>
            <person name="Unger M.F."/>
            <person name="Walenz B."/>
            <person name="Wang A."/>
            <person name="Wang J."/>
            <person name="Wang M."/>
            <person name="Wang X."/>
            <person name="Woodford K.J."/>
            <person name="Wortman J.R."/>
            <person name="Wu M."/>
            <person name="Yao A."/>
            <person name="Zdobnov E.M."/>
            <person name="Zhang H."/>
            <person name="Zhao Q."/>
            <person name="Zhao S."/>
            <person name="Zhu S.C."/>
            <person name="Zhimulev I."/>
            <person name="Coluzzi M."/>
            <person name="della Torre A."/>
            <person name="Roth C.W."/>
            <person name="Louis C."/>
            <person name="Kalush F."/>
            <person name="Mural R.J."/>
            <person name="Myers E.W."/>
            <person name="Adams M.D."/>
            <person name="Smith H.O."/>
            <person name="Broder S."/>
            <person name="Gardner M.J."/>
            <person name="Fraser C.M."/>
            <person name="Birney E."/>
            <person name="Bork P."/>
            <person name="Brey P.T."/>
            <person name="Venter J.C."/>
            <person name="Weissenbach J."/>
            <person name="Kafatos F.C."/>
            <person name="Collins F.H."/>
            <person name="Hoffman S.L."/>
        </authorList>
    </citation>
    <scope>NUCLEOTIDE SEQUENCE [LARGE SCALE GENOMIC DNA]</scope>
    <source>
        <strain evidence="4">PEST</strain>
    </source>
</reference>